<reference evidence="1" key="1">
    <citation type="submission" date="2024-05" db="EMBL/GenBank/DDBJ databases">
        <title>Transcriptome analysis of the degradation process of organic nitrogen by two heterotrophic nitrifying and aerobic denitrifying bacteria, Achromobacter sp. HNDS-1 and Enterobacter sp. HNDS-6.</title>
        <authorList>
            <person name="Huang Y."/>
        </authorList>
    </citation>
    <scope>NUCLEOTIDE SEQUENCE</scope>
    <source>
        <strain evidence="1">HNDS-1</strain>
    </source>
</reference>
<dbReference type="RefSeq" id="WP_348995905.1">
    <property type="nucleotide sequence ID" value="NZ_CP157584.1"/>
</dbReference>
<dbReference type="KEGG" id="achh:ABFG95_11845"/>
<organism evidence="1">
    <name type="scientific">Achromobacter sp. HNDS-1</name>
    <dbReference type="NCBI Taxonomy" id="3151598"/>
    <lineage>
        <taxon>Bacteria</taxon>
        <taxon>Pseudomonadati</taxon>
        <taxon>Pseudomonadota</taxon>
        <taxon>Betaproteobacteria</taxon>
        <taxon>Burkholderiales</taxon>
        <taxon>Alcaligenaceae</taxon>
        <taxon>Achromobacter</taxon>
    </lineage>
</organism>
<accession>A0AAU7LGQ5</accession>
<dbReference type="AlphaFoldDB" id="A0AAU7LGQ5"/>
<proteinExistence type="predicted"/>
<gene>
    <name evidence="1" type="ORF">ABFG95_11845</name>
</gene>
<protein>
    <submittedName>
        <fullName evidence="1">Uncharacterized protein</fullName>
    </submittedName>
</protein>
<sequence>MDRALDTEVVEGEIALVIDYEPGKAVATDVLQGAMRLIESIDGLDQVLLSSVDSTLEPVSILNDVQHSSLKLLLARALKHVPDDCLNGLEWKKWVGGLLVKGKHRLLQTIDADAPQIQRALNDLSADYKAAPSNLVGYTPPTVAEVKGALDKVAEARSLFPGQKVTVQTEYGDLPIVEVVAVPVLEAFRDPASSVTNRGEEYFKVKSVDMLGHSQWTVLRGNRSVRVNVLHQDWLTAYHQRKFAILPGDSLRCKFEETTFYDADHNELDRTLAIVEVLEVISPPQQMGFSLQER</sequence>
<evidence type="ECO:0000313" key="1">
    <source>
        <dbReference type="EMBL" id="XBP01133.1"/>
    </source>
</evidence>
<dbReference type="EMBL" id="CP157584">
    <property type="protein sequence ID" value="XBP01133.1"/>
    <property type="molecule type" value="Genomic_DNA"/>
</dbReference>
<name>A0AAU7LGQ5_9BURK</name>